<evidence type="ECO:0000313" key="3">
    <source>
        <dbReference type="Proteomes" id="UP000215902"/>
    </source>
</evidence>
<feature type="region of interest" description="Disordered" evidence="1">
    <location>
        <begin position="144"/>
        <end position="169"/>
    </location>
</feature>
<sequence length="621" mass="66571">KTNLIGNSFFTKNIHLPLLKNILPLLLINTMAMNECADCNRGGQPGRLSDCLHCSRRLCPTCLAGHGRELRKQALDLHAAAVGRLAELANGEARNRERAAAVAFFDEAAAALEDRRQRVLDRLAGHGELDDLLDECGRALRAVDTDDTADSDGGRTNGADKTEAVEEEEDMEELVRLVRLLTPLSGRLAGPEGPVCCLEEAQSRLYDLIDAVDYAIEAADADGFGSLGLDFEADVNSAEAVGTTTPSSATPSPMLPTSGGVGVGGSSLVDDFDQQFRDADPAAVASAPHRDELEFWETDAVAMESRLRPRKKKRRGKVETDSSCQTFKAEGRPVSLTHLLGKFYAVETQPVKCVRVYNQGGNFLNQLQFKGEPAETGPKIDPYRLVACAVREWLLLVDNRNGCLLTVWPSGYAERRIGPAVSAKYSLSRPEDAATDGELIFVCCPRIGVFIFSCSDDSVRATLPQTDPGCPVRLTWCPGPRILVATLRCKSNRYEFLVLEVTNPGGKNPVLLPLASESSAKSDNSSSVSLVSAAQPALVAIGDRLVCTKSAENDSSAGCLMSLDLSAAGTAAAATADAAVCLFKTQSGLLADLCEVTDSLAAACDPRRNVILLFDLEKLRL</sequence>
<organism evidence="2 3">
    <name type="scientific">Macrostomum lignano</name>
    <dbReference type="NCBI Taxonomy" id="282301"/>
    <lineage>
        <taxon>Eukaryota</taxon>
        <taxon>Metazoa</taxon>
        <taxon>Spiralia</taxon>
        <taxon>Lophotrochozoa</taxon>
        <taxon>Platyhelminthes</taxon>
        <taxon>Rhabditophora</taxon>
        <taxon>Macrostomorpha</taxon>
        <taxon>Macrostomida</taxon>
        <taxon>Macrostomidae</taxon>
        <taxon>Macrostomum</taxon>
    </lineage>
</organism>
<name>A0A267EEE8_9PLAT</name>
<proteinExistence type="predicted"/>
<dbReference type="SUPFAM" id="SSF101898">
    <property type="entry name" value="NHL repeat"/>
    <property type="match status" value="1"/>
</dbReference>
<gene>
    <name evidence="2" type="ORF">BOX15_Mlig008166g2</name>
</gene>
<evidence type="ECO:0000313" key="2">
    <source>
        <dbReference type="EMBL" id="PAA59930.1"/>
    </source>
</evidence>
<reference evidence="2 3" key="1">
    <citation type="submission" date="2017-06" db="EMBL/GenBank/DDBJ databases">
        <title>A platform for efficient transgenesis in Macrostomum lignano, a flatworm model organism for stem cell research.</title>
        <authorList>
            <person name="Berezikov E."/>
        </authorList>
    </citation>
    <scope>NUCLEOTIDE SEQUENCE [LARGE SCALE GENOMIC DNA]</scope>
    <source>
        <strain evidence="2">DV1</strain>
        <tissue evidence="2">Whole organism</tissue>
    </source>
</reference>
<comment type="caution">
    <text evidence="2">The sequence shown here is derived from an EMBL/GenBank/DDBJ whole genome shotgun (WGS) entry which is preliminary data.</text>
</comment>
<dbReference type="Proteomes" id="UP000215902">
    <property type="component" value="Unassembled WGS sequence"/>
</dbReference>
<protein>
    <submittedName>
        <fullName evidence="2">Uncharacterized protein</fullName>
    </submittedName>
</protein>
<evidence type="ECO:0000256" key="1">
    <source>
        <dbReference type="SAM" id="MobiDB-lite"/>
    </source>
</evidence>
<dbReference type="EMBL" id="NIVC01002211">
    <property type="protein sequence ID" value="PAA59930.1"/>
    <property type="molecule type" value="Genomic_DNA"/>
</dbReference>
<dbReference type="AlphaFoldDB" id="A0A267EEE8"/>
<keyword evidence="3" id="KW-1185">Reference proteome</keyword>
<accession>A0A267EEE8</accession>
<feature type="non-terminal residue" evidence="2">
    <location>
        <position position="1"/>
    </location>
</feature>